<dbReference type="InterPro" id="IPR050194">
    <property type="entry name" value="Glycosyltransferase_grp1"/>
</dbReference>
<feature type="domain" description="Glycosyltransferase subfamily 4-like N-terminal" evidence="3">
    <location>
        <begin position="26"/>
        <end position="199"/>
    </location>
</feature>
<feature type="domain" description="Glycosyl transferase family 1" evidence="2">
    <location>
        <begin position="214"/>
        <end position="365"/>
    </location>
</feature>
<comment type="caution">
    <text evidence="4">The sequence shown here is derived from an EMBL/GenBank/DDBJ whole genome shotgun (WGS) entry which is preliminary data.</text>
</comment>
<dbReference type="Pfam" id="PF13579">
    <property type="entry name" value="Glyco_trans_4_4"/>
    <property type="match status" value="1"/>
</dbReference>
<gene>
    <name evidence="4" type="ORF">GCM10011361_15560</name>
</gene>
<dbReference type="InterPro" id="IPR028098">
    <property type="entry name" value="Glyco_trans_4-like_N"/>
</dbReference>
<evidence type="ECO:0000259" key="2">
    <source>
        <dbReference type="Pfam" id="PF00534"/>
    </source>
</evidence>
<keyword evidence="1" id="KW-1133">Transmembrane helix</keyword>
<dbReference type="PANTHER" id="PTHR45947">
    <property type="entry name" value="SULFOQUINOVOSYL TRANSFERASE SQD2"/>
    <property type="match status" value="1"/>
</dbReference>
<reference evidence="5" key="1">
    <citation type="journal article" date="2019" name="Int. J. Syst. Evol. Microbiol.">
        <title>The Global Catalogue of Microorganisms (GCM) 10K type strain sequencing project: providing services to taxonomists for standard genome sequencing and annotation.</title>
        <authorList>
            <consortium name="The Broad Institute Genomics Platform"/>
            <consortium name="The Broad Institute Genome Sequencing Center for Infectious Disease"/>
            <person name="Wu L."/>
            <person name="Ma J."/>
        </authorList>
    </citation>
    <scope>NUCLEOTIDE SEQUENCE [LARGE SCALE GENOMIC DNA]</scope>
    <source>
        <strain evidence="5">CGMCC 1.12606</strain>
    </source>
</reference>
<proteinExistence type="predicted"/>
<keyword evidence="5" id="KW-1185">Reference proteome</keyword>
<accession>A0ABQ1QZH8</accession>
<organism evidence="4 5">
    <name type="scientific">Muriicola marianensis</name>
    <dbReference type="NCBI Taxonomy" id="1324801"/>
    <lineage>
        <taxon>Bacteria</taxon>
        <taxon>Pseudomonadati</taxon>
        <taxon>Bacteroidota</taxon>
        <taxon>Flavobacteriia</taxon>
        <taxon>Flavobacteriales</taxon>
        <taxon>Flavobacteriaceae</taxon>
        <taxon>Muriicola</taxon>
    </lineage>
</organism>
<evidence type="ECO:0000256" key="1">
    <source>
        <dbReference type="SAM" id="Phobius"/>
    </source>
</evidence>
<evidence type="ECO:0000259" key="3">
    <source>
        <dbReference type="Pfam" id="PF13579"/>
    </source>
</evidence>
<dbReference type="PANTHER" id="PTHR45947:SF3">
    <property type="entry name" value="SULFOQUINOVOSYL TRANSFERASE SQD2"/>
    <property type="match status" value="1"/>
</dbReference>
<name>A0ABQ1QZH8_9FLAO</name>
<feature type="transmembrane region" description="Helical" evidence="1">
    <location>
        <begin position="76"/>
        <end position="96"/>
    </location>
</feature>
<dbReference type="InterPro" id="IPR001296">
    <property type="entry name" value="Glyco_trans_1"/>
</dbReference>
<evidence type="ECO:0000313" key="4">
    <source>
        <dbReference type="EMBL" id="GGD49762.1"/>
    </source>
</evidence>
<sequence>MGQDTCKLLFLGYYFEPDITAAAFRSTDFVEYMRGRNVDVRVITSYPHKIQGEEGLSPENPDQIRRIKLKKVKQRGFMGFLLHYLSFIPKSLVYSLKWRFRGWKPDVVFISSPPIFIGITGVMLRFLFRKKLILEIRDIWPDSAVAAGQLSKGGVAYKVASVFERFLYRRSHGIVCVSTPMKEYIEQYYRRDICVAYNGPKAQYLSEVTKDLNNNNNRTARIAYAGNLGLVQGMDQLIKAFDVLKSRELAHDWHLDIYGTGVLEEELQKMSKELGLNENIHFHGVFPKAALSEHLNNSDVLYLGLISSEALDKTIPSKLFDYMMFGKPILAAITGEGKDILNENKANLVLESCNDQAIASGIMELDISLKERSLSSERNKELLQGKYTREVNCEKIHRYILKVLEK</sequence>
<keyword evidence="1" id="KW-0472">Membrane</keyword>
<dbReference type="CDD" id="cd03794">
    <property type="entry name" value="GT4_WbuB-like"/>
    <property type="match status" value="1"/>
</dbReference>
<dbReference type="Gene3D" id="3.40.50.2000">
    <property type="entry name" value="Glycogen Phosphorylase B"/>
    <property type="match status" value="2"/>
</dbReference>
<protein>
    <submittedName>
        <fullName evidence="4">Glycosyltransferase WbuB</fullName>
    </submittedName>
</protein>
<dbReference type="SUPFAM" id="SSF53756">
    <property type="entry name" value="UDP-Glycosyltransferase/glycogen phosphorylase"/>
    <property type="match status" value="1"/>
</dbReference>
<feature type="transmembrane region" description="Helical" evidence="1">
    <location>
        <begin position="108"/>
        <end position="128"/>
    </location>
</feature>
<dbReference type="RefSeq" id="WP_188370110.1">
    <property type="nucleotide sequence ID" value="NZ_BMFH01000001.1"/>
</dbReference>
<keyword evidence="1" id="KW-0812">Transmembrane</keyword>
<dbReference type="Pfam" id="PF00534">
    <property type="entry name" value="Glycos_transf_1"/>
    <property type="match status" value="1"/>
</dbReference>
<dbReference type="EMBL" id="BMFH01000001">
    <property type="protein sequence ID" value="GGD49762.1"/>
    <property type="molecule type" value="Genomic_DNA"/>
</dbReference>
<dbReference type="Proteomes" id="UP000625780">
    <property type="component" value="Unassembled WGS sequence"/>
</dbReference>
<evidence type="ECO:0000313" key="5">
    <source>
        <dbReference type="Proteomes" id="UP000625780"/>
    </source>
</evidence>